<proteinExistence type="predicted"/>
<gene>
    <name evidence="1" type="ORF">ACFQ5G_34765</name>
</gene>
<reference evidence="2" key="1">
    <citation type="journal article" date="2019" name="Int. J. Syst. Evol. Microbiol.">
        <title>The Global Catalogue of Microorganisms (GCM) 10K type strain sequencing project: providing services to taxonomists for standard genome sequencing and annotation.</title>
        <authorList>
            <consortium name="The Broad Institute Genomics Platform"/>
            <consortium name="The Broad Institute Genome Sequencing Center for Infectious Disease"/>
            <person name="Wu L."/>
            <person name="Ma J."/>
        </authorList>
    </citation>
    <scope>NUCLEOTIDE SEQUENCE [LARGE SCALE GENOMIC DNA]</scope>
    <source>
        <strain evidence="2">CCM 7526</strain>
    </source>
</reference>
<comment type="caution">
    <text evidence="1">The sequence shown here is derived from an EMBL/GenBank/DDBJ whole genome shotgun (WGS) entry which is preliminary data.</text>
</comment>
<sequence>MIDWGRLAADDFPVPDSVGPALTQLCTMLTSADPTVRDQQAYTILSTWVRRGDLDDHLADLGGDLTAMFGHTQVQARAFAPLVLAAVVDRDSVIGVVDPDRLRGWRDEFVAWWIAEADIRGWDERLGWLHAIAHGADLAGALGSSPRLTGGELADLLTVVARRMTALTDYRYAQMEEDRLARAIVAILMRERLDAASATGWLHVVDELFAGGGPGPLPVPVANTLAVLRAGYVMVDRHDLPHRTVVTDGMAQRLHYAFAAYPLVRKQV</sequence>
<keyword evidence="2" id="KW-1185">Reference proteome</keyword>
<dbReference type="EMBL" id="JBHTMK010000044">
    <property type="protein sequence ID" value="MFD1370526.1"/>
    <property type="molecule type" value="Genomic_DNA"/>
</dbReference>
<evidence type="ECO:0000313" key="2">
    <source>
        <dbReference type="Proteomes" id="UP001597183"/>
    </source>
</evidence>
<dbReference type="Pfam" id="PF10978">
    <property type="entry name" value="DUF2785"/>
    <property type="match status" value="1"/>
</dbReference>
<protein>
    <submittedName>
        <fullName evidence="1">DUF2785 domain-containing protein</fullName>
    </submittedName>
</protein>
<dbReference type="InterPro" id="IPR021247">
    <property type="entry name" value="DUF2785"/>
</dbReference>
<evidence type="ECO:0000313" key="1">
    <source>
        <dbReference type="EMBL" id="MFD1370526.1"/>
    </source>
</evidence>
<accession>A0ABW4AIB2</accession>
<organism evidence="1 2">
    <name type="scientific">Actinoplanes sichuanensis</name>
    <dbReference type="NCBI Taxonomy" id="512349"/>
    <lineage>
        <taxon>Bacteria</taxon>
        <taxon>Bacillati</taxon>
        <taxon>Actinomycetota</taxon>
        <taxon>Actinomycetes</taxon>
        <taxon>Micromonosporales</taxon>
        <taxon>Micromonosporaceae</taxon>
        <taxon>Actinoplanes</taxon>
    </lineage>
</organism>
<name>A0ABW4AIB2_9ACTN</name>
<dbReference type="RefSeq" id="WP_317793703.1">
    <property type="nucleotide sequence ID" value="NZ_AP028461.1"/>
</dbReference>
<dbReference type="Proteomes" id="UP001597183">
    <property type="component" value="Unassembled WGS sequence"/>
</dbReference>